<sequence length="176" mass="19097">MQPSAALTPSTNPAPFRGARLVIEIPSDPAVARKARDWLAAPLRSEHPGLTDDVLLCLSEVVTNAHRHTSTPVITIDALLDETYVDVRVHDDRADALPEPAGLQLADEGGRGLLLLDACADAWGVAFPRGRRPYGKTVWFRLAVRPERAPALNPGRSPREPGEPEEPREPGEPATR</sequence>
<dbReference type="SUPFAM" id="SSF55874">
    <property type="entry name" value="ATPase domain of HSP90 chaperone/DNA topoisomerase II/histidine kinase"/>
    <property type="match status" value="1"/>
</dbReference>
<dbReference type="InterPro" id="IPR003594">
    <property type="entry name" value="HATPase_dom"/>
</dbReference>
<reference evidence="4 5" key="1">
    <citation type="submission" date="2019-05" db="EMBL/GenBank/DDBJ databases">
        <title>Comparative genomics and metabolomics analyses of clavulanic acid producing Streptomyces species provides insight into specialized metabolism and evolution of beta-lactam biosynthetic gene clusters.</title>
        <authorList>
            <person name="Moore M.A."/>
            <person name="Cruz-Morales P."/>
            <person name="Barona Gomez F."/>
            <person name="Kapil T."/>
        </authorList>
    </citation>
    <scope>NUCLEOTIDE SEQUENCE [LARGE SCALE GENOMIC DNA]</scope>
    <source>
        <strain evidence="4 5">NRRL 5741</strain>
    </source>
</reference>
<dbReference type="AlphaFoldDB" id="A0A646KJP5"/>
<evidence type="ECO:0000256" key="1">
    <source>
        <dbReference type="ARBA" id="ARBA00022527"/>
    </source>
</evidence>
<name>A0A646KJP5_STRJU</name>
<keyword evidence="4" id="KW-0067">ATP-binding</keyword>
<keyword evidence="5" id="KW-1185">Reference proteome</keyword>
<evidence type="ECO:0000259" key="3">
    <source>
        <dbReference type="Pfam" id="PF13581"/>
    </source>
</evidence>
<feature type="region of interest" description="Disordered" evidence="2">
    <location>
        <begin position="149"/>
        <end position="176"/>
    </location>
</feature>
<evidence type="ECO:0000256" key="2">
    <source>
        <dbReference type="SAM" id="MobiDB-lite"/>
    </source>
</evidence>
<dbReference type="PANTHER" id="PTHR35526">
    <property type="entry name" value="ANTI-SIGMA-F FACTOR RSBW-RELATED"/>
    <property type="match status" value="1"/>
</dbReference>
<accession>A0A646KJP5</accession>
<comment type="caution">
    <text evidence="4">The sequence shown here is derived from an EMBL/GenBank/DDBJ whole genome shotgun (WGS) entry which is preliminary data.</text>
</comment>
<feature type="domain" description="Histidine kinase/HSP90-like ATPase" evidence="3">
    <location>
        <begin position="25"/>
        <end position="141"/>
    </location>
</feature>
<proteinExistence type="predicted"/>
<dbReference type="EMBL" id="VCLA01000150">
    <property type="protein sequence ID" value="MQT02237.1"/>
    <property type="molecule type" value="Genomic_DNA"/>
</dbReference>
<dbReference type="InterPro" id="IPR050267">
    <property type="entry name" value="Anti-sigma-factor_SerPK"/>
</dbReference>
<dbReference type="OrthoDB" id="4298621at2"/>
<keyword evidence="1" id="KW-0808">Transferase</keyword>
<evidence type="ECO:0000313" key="5">
    <source>
        <dbReference type="Proteomes" id="UP000419138"/>
    </source>
</evidence>
<gene>
    <name evidence="4" type="ORF">FF041_19125</name>
</gene>
<dbReference type="CDD" id="cd16936">
    <property type="entry name" value="HATPase_RsbW-like"/>
    <property type="match status" value="1"/>
</dbReference>
<keyword evidence="1" id="KW-0418">Kinase</keyword>
<dbReference type="InterPro" id="IPR036890">
    <property type="entry name" value="HATPase_C_sf"/>
</dbReference>
<dbReference type="GO" id="GO:0004674">
    <property type="term" value="F:protein serine/threonine kinase activity"/>
    <property type="evidence" value="ECO:0007669"/>
    <property type="project" value="UniProtKB-KW"/>
</dbReference>
<keyword evidence="4" id="KW-0547">Nucleotide-binding</keyword>
<dbReference type="Pfam" id="PF13581">
    <property type="entry name" value="HATPase_c_2"/>
    <property type="match status" value="1"/>
</dbReference>
<dbReference type="GO" id="GO:0005524">
    <property type="term" value="F:ATP binding"/>
    <property type="evidence" value="ECO:0007669"/>
    <property type="project" value="UniProtKB-KW"/>
</dbReference>
<dbReference type="PANTHER" id="PTHR35526:SF3">
    <property type="entry name" value="ANTI-SIGMA-F FACTOR RSBW"/>
    <property type="match status" value="1"/>
</dbReference>
<dbReference type="Gene3D" id="3.30.565.10">
    <property type="entry name" value="Histidine kinase-like ATPase, C-terminal domain"/>
    <property type="match status" value="1"/>
</dbReference>
<dbReference type="Proteomes" id="UP000419138">
    <property type="component" value="Unassembled WGS sequence"/>
</dbReference>
<organism evidence="4 5">
    <name type="scientific">Streptomyces jumonjinensis</name>
    <dbReference type="NCBI Taxonomy" id="1945"/>
    <lineage>
        <taxon>Bacteria</taxon>
        <taxon>Bacillati</taxon>
        <taxon>Actinomycetota</taxon>
        <taxon>Actinomycetes</taxon>
        <taxon>Kitasatosporales</taxon>
        <taxon>Streptomycetaceae</taxon>
        <taxon>Streptomyces</taxon>
    </lineage>
</organism>
<evidence type="ECO:0000313" key="4">
    <source>
        <dbReference type="EMBL" id="MQT02237.1"/>
    </source>
</evidence>
<keyword evidence="1" id="KW-0723">Serine/threonine-protein kinase</keyword>
<feature type="compositionally biased region" description="Basic and acidic residues" evidence="2">
    <location>
        <begin position="157"/>
        <end position="176"/>
    </location>
</feature>
<protein>
    <submittedName>
        <fullName evidence="4">ATP-binding protein</fullName>
    </submittedName>
</protein>